<evidence type="ECO:0000313" key="1">
    <source>
        <dbReference type="EMBL" id="KAK0630932.1"/>
    </source>
</evidence>
<accession>A0AA39XBL2</accession>
<dbReference type="Proteomes" id="UP001174934">
    <property type="component" value="Unassembled WGS sequence"/>
</dbReference>
<organism evidence="1 2">
    <name type="scientific">Bombardia bombarda</name>
    <dbReference type="NCBI Taxonomy" id="252184"/>
    <lineage>
        <taxon>Eukaryota</taxon>
        <taxon>Fungi</taxon>
        <taxon>Dikarya</taxon>
        <taxon>Ascomycota</taxon>
        <taxon>Pezizomycotina</taxon>
        <taxon>Sordariomycetes</taxon>
        <taxon>Sordariomycetidae</taxon>
        <taxon>Sordariales</taxon>
        <taxon>Lasiosphaeriaceae</taxon>
        <taxon>Bombardia</taxon>
    </lineage>
</organism>
<protein>
    <submittedName>
        <fullName evidence="1">Uncharacterized protein</fullName>
    </submittedName>
</protein>
<dbReference type="AlphaFoldDB" id="A0AA39XBL2"/>
<reference evidence="1" key="1">
    <citation type="submission" date="2023-06" db="EMBL/GenBank/DDBJ databases">
        <title>Genome-scale phylogeny and comparative genomics of the fungal order Sordariales.</title>
        <authorList>
            <consortium name="Lawrence Berkeley National Laboratory"/>
            <person name="Hensen N."/>
            <person name="Bonometti L."/>
            <person name="Westerberg I."/>
            <person name="Brannstrom I.O."/>
            <person name="Guillou S."/>
            <person name="Cros-Aarteil S."/>
            <person name="Calhoun S."/>
            <person name="Haridas S."/>
            <person name="Kuo A."/>
            <person name="Mondo S."/>
            <person name="Pangilinan J."/>
            <person name="Riley R."/>
            <person name="LaButti K."/>
            <person name="Andreopoulos B."/>
            <person name="Lipzen A."/>
            <person name="Chen C."/>
            <person name="Yanf M."/>
            <person name="Daum C."/>
            <person name="Ng V."/>
            <person name="Clum A."/>
            <person name="Steindorff A."/>
            <person name="Ohm R."/>
            <person name="Martin F."/>
            <person name="Silar P."/>
            <person name="Natvig D."/>
            <person name="Lalanne C."/>
            <person name="Gautier V."/>
            <person name="Ament-velasquez S.L."/>
            <person name="Kruys A."/>
            <person name="Hutchinson M.I."/>
            <person name="Powell A.J."/>
            <person name="Barry K."/>
            <person name="Miller A.N."/>
            <person name="Grigoriev I.V."/>
            <person name="Debuchy R."/>
            <person name="Gladieux P."/>
            <person name="Thoren M.H."/>
            <person name="Johannesson H."/>
        </authorList>
    </citation>
    <scope>NUCLEOTIDE SEQUENCE</scope>
    <source>
        <strain evidence="1">SMH3391-2</strain>
    </source>
</reference>
<comment type="caution">
    <text evidence="1">The sequence shown here is derived from an EMBL/GenBank/DDBJ whole genome shotgun (WGS) entry which is preliminary data.</text>
</comment>
<proteinExistence type="predicted"/>
<sequence length="207" mass="22991">MAGPEKPGRVELTLIWILETGVDSLWADDRAFQNDSACSPSCVAAALARPLQTCKTTDSPRQSIFDRHSTSPRFCDTARDPKTIRRGCLGSGIRSAEQRFTPSTTALLAQSWLARSALQNFQCFPETPAFFPPTPKSHHRSRHAPPAICISSRRIASQPSPVYDHVLFQVFLSFCISDKSQTPDDWGTFTQILMHDSPEVMLSHPGY</sequence>
<dbReference type="EMBL" id="JAULSR010000002">
    <property type="protein sequence ID" value="KAK0630932.1"/>
    <property type="molecule type" value="Genomic_DNA"/>
</dbReference>
<name>A0AA39XBL2_9PEZI</name>
<keyword evidence="2" id="KW-1185">Reference proteome</keyword>
<gene>
    <name evidence="1" type="ORF">B0T17DRAFT_235154</name>
</gene>
<evidence type="ECO:0000313" key="2">
    <source>
        <dbReference type="Proteomes" id="UP001174934"/>
    </source>
</evidence>